<dbReference type="PANTHER" id="PTHR40980:SF3">
    <property type="entry name" value="TONB-DEPENDENT RECEPTOR-LIKE BETA-BARREL DOMAIN-CONTAINING PROTEIN"/>
    <property type="match status" value="1"/>
</dbReference>
<evidence type="ECO:0000256" key="2">
    <source>
        <dbReference type="ARBA" id="ARBA00009810"/>
    </source>
</evidence>
<protein>
    <submittedName>
        <fullName evidence="15">Iron complex outermembrane receptor protein</fullName>
    </submittedName>
</protein>
<dbReference type="InterPro" id="IPR010104">
    <property type="entry name" value="TonB_rcpt_bac"/>
</dbReference>
<keyword evidence="12" id="KW-0732">Signal</keyword>
<comment type="caution">
    <text evidence="15">The sequence shown here is derived from an EMBL/GenBank/DDBJ whole genome shotgun (WGS) entry which is preliminary data.</text>
</comment>
<organism evidence="15 16">
    <name type="scientific">Niveibacterium umoris</name>
    <dbReference type="NCBI Taxonomy" id="1193620"/>
    <lineage>
        <taxon>Bacteria</taxon>
        <taxon>Pseudomonadati</taxon>
        <taxon>Pseudomonadota</taxon>
        <taxon>Betaproteobacteria</taxon>
        <taxon>Rhodocyclales</taxon>
        <taxon>Rhodocyclaceae</taxon>
        <taxon>Niveibacterium</taxon>
    </lineage>
</organism>
<evidence type="ECO:0000313" key="15">
    <source>
        <dbReference type="EMBL" id="MBB4010781.1"/>
    </source>
</evidence>
<keyword evidence="16" id="KW-1185">Reference proteome</keyword>
<dbReference type="InterPro" id="IPR039426">
    <property type="entry name" value="TonB-dep_rcpt-like"/>
</dbReference>
<dbReference type="Gene3D" id="2.40.170.20">
    <property type="entry name" value="TonB-dependent receptor, beta-barrel domain"/>
    <property type="match status" value="1"/>
</dbReference>
<keyword evidence="3 10" id="KW-0813">Transport</keyword>
<evidence type="ECO:0000256" key="3">
    <source>
        <dbReference type="ARBA" id="ARBA00022448"/>
    </source>
</evidence>
<proteinExistence type="inferred from homology"/>
<dbReference type="EMBL" id="JACIET010000001">
    <property type="protein sequence ID" value="MBB4010781.1"/>
    <property type="molecule type" value="Genomic_DNA"/>
</dbReference>
<feature type="chain" id="PRO_5032272762" evidence="12">
    <location>
        <begin position="26"/>
        <end position="915"/>
    </location>
</feature>
<dbReference type="InterPro" id="IPR012910">
    <property type="entry name" value="Plug_dom"/>
</dbReference>
<sequence length="915" mass="99069">MYFKRRPIATAVALVMMGASAAALAQEAPVAAEQQPAKAAKATTKGAEKDQTLNTIVVTGIRASLQKSLNAKRNAEAAVEVVTAEDIGKMPDKNVADSLQRLPGVTISSAGAGEGGFDEADRVSLRGTNPSLTQTTINGHMVSSGDWFVLNQVGTVGRSVSFSLLPSELVGQVIVRKSATADLVEGGVAGTVDIITRKPLDFKKRFSAEVSAGAVYADLPEKTDPQFSGLVSWKNEDNSFGVMLQAFSETRHLRRDGQEMLGYSKIDPASPMALSHPDLAGVYYPNAIGSALFEQERKRTGGLIDVQWKPFADLTLDLTGFTSQMDATNYNRNYLVWPSHIINGGKGQAPDPGYVVQNGTLTSATFSNQPGSQYAIVDNIYRPGANSETSFFNFDAKYRFSDTLTVKGKIGTSKGKGETPKQAVFEGDVFDTGAAYTLHGIGQPADSRLLQGNPSVFTGTKLDWIFGASPARTNDEENWFQFDGEYQVDMGPLTALKFGIRGAQHKRDAVWIAQGPLWSSDPFNNLPAWNGTTYPSNFGNSLGGNFIKNPWQLDPAILEAWGDAHSNRDPLEREYFPGEFSLKEYATAAYVMGQLEGKGWSGNLGLRFVRTDEKVTQNVGIDPSVCAPLKPCSAVPGAITTSAFGSFYRNDVSNAYNDVLPSLNLKFDLSKDLVARAALTRTMARPDFSALGGAISLDDTNHTGSGGNASLKPILSTNADLSIEWYFAPKALLSAGAFYMNLDNYVSYGVTKQSFLNIKTNQYEVYDVTSPTNSNGKVNGFEFAYQQPFGAGFGALANYTYANAKEKGGGPLVGASKNTYNLTGYFENDFLNARIAYNYRSEFYNGLDRSTAQYQAGVGTLAASFGYKFSDNFAVSLDGMNLNNPKLKYYANNEDQPTAFYVNGRQFYLNLRGKL</sequence>
<dbReference type="CDD" id="cd01347">
    <property type="entry name" value="ligand_gated_channel"/>
    <property type="match status" value="1"/>
</dbReference>
<dbReference type="NCBIfam" id="TIGR01782">
    <property type="entry name" value="TonB-Xanth-Caul"/>
    <property type="match status" value="1"/>
</dbReference>
<evidence type="ECO:0000313" key="16">
    <source>
        <dbReference type="Proteomes" id="UP000561045"/>
    </source>
</evidence>
<dbReference type="AlphaFoldDB" id="A0A840BB71"/>
<evidence type="ECO:0000256" key="5">
    <source>
        <dbReference type="ARBA" id="ARBA00022692"/>
    </source>
</evidence>
<gene>
    <name evidence="15" type="ORF">GGR36_000089</name>
</gene>
<dbReference type="RefSeq" id="WP_207064351.1">
    <property type="nucleotide sequence ID" value="NZ_BAABLE010000011.1"/>
</dbReference>
<dbReference type="InterPro" id="IPR037066">
    <property type="entry name" value="Plug_dom_sf"/>
</dbReference>
<evidence type="ECO:0000256" key="9">
    <source>
        <dbReference type="ARBA" id="ARBA00023237"/>
    </source>
</evidence>
<comment type="subcellular location">
    <subcellularLocation>
        <location evidence="1 10">Cell outer membrane</location>
        <topology evidence="1 10">Multi-pass membrane protein</topology>
    </subcellularLocation>
</comment>
<evidence type="ECO:0000256" key="10">
    <source>
        <dbReference type="PROSITE-ProRule" id="PRU01360"/>
    </source>
</evidence>
<name>A0A840BB71_9RHOO</name>
<evidence type="ECO:0000256" key="7">
    <source>
        <dbReference type="ARBA" id="ARBA00023136"/>
    </source>
</evidence>
<evidence type="ECO:0000256" key="12">
    <source>
        <dbReference type="SAM" id="SignalP"/>
    </source>
</evidence>
<keyword evidence="5 10" id="KW-0812">Transmembrane</keyword>
<reference evidence="15 16" key="1">
    <citation type="submission" date="2020-08" db="EMBL/GenBank/DDBJ databases">
        <title>Genomic Encyclopedia of Type Strains, Phase IV (KMG-IV): sequencing the most valuable type-strain genomes for metagenomic binning, comparative biology and taxonomic classification.</title>
        <authorList>
            <person name="Goeker M."/>
        </authorList>
    </citation>
    <scope>NUCLEOTIDE SEQUENCE [LARGE SCALE GENOMIC DNA]</scope>
    <source>
        <strain evidence="15 16">DSM 106739</strain>
    </source>
</reference>
<accession>A0A840BB71</accession>
<keyword evidence="7 10" id="KW-0472">Membrane</keyword>
<feature type="domain" description="TonB-dependent receptor-like beta-barrel" evidence="13">
    <location>
        <begin position="366"/>
        <end position="882"/>
    </location>
</feature>
<feature type="signal peptide" evidence="12">
    <location>
        <begin position="1"/>
        <end position="25"/>
    </location>
</feature>
<keyword evidence="8 15" id="KW-0675">Receptor</keyword>
<evidence type="ECO:0000256" key="11">
    <source>
        <dbReference type="RuleBase" id="RU003357"/>
    </source>
</evidence>
<dbReference type="PROSITE" id="PS52016">
    <property type="entry name" value="TONB_DEPENDENT_REC_3"/>
    <property type="match status" value="1"/>
</dbReference>
<evidence type="ECO:0000259" key="14">
    <source>
        <dbReference type="Pfam" id="PF07715"/>
    </source>
</evidence>
<feature type="domain" description="TonB-dependent receptor plug" evidence="14">
    <location>
        <begin position="72"/>
        <end position="190"/>
    </location>
</feature>
<dbReference type="PANTHER" id="PTHR40980">
    <property type="entry name" value="PLUG DOMAIN-CONTAINING PROTEIN"/>
    <property type="match status" value="1"/>
</dbReference>
<dbReference type="Gene3D" id="2.170.130.10">
    <property type="entry name" value="TonB-dependent receptor, plug domain"/>
    <property type="match status" value="1"/>
</dbReference>
<evidence type="ECO:0000256" key="6">
    <source>
        <dbReference type="ARBA" id="ARBA00023077"/>
    </source>
</evidence>
<dbReference type="SUPFAM" id="SSF56935">
    <property type="entry name" value="Porins"/>
    <property type="match status" value="1"/>
</dbReference>
<dbReference type="InterPro" id="IPR000531">
    <property type="entry name" value="Beta-barrel_TonB"/>
</dbReference>
<keyword evidence="4 10" id="KW-1134">Transmembrane beta strand</keyword>
<dbReference type="Proteomes" id="UP000561045">
    <property type="component" value="Unassembled WGS sequence"/>
</dbReference>
<dbReference type="GO" id="GO:0009279">
    <property type="term" value="C:cell outer membrane"/>
    <property type="evidence" value="ECO:0007669"/>
    <property type="project" value="UniProtKB-SubCell"/>
</dbReference>
<evidence type="ECO:0000256" key="4">
    <source>
        <dbReference type="ARBA" id="ARBA00022452"/>
    </source>
</evidence>
<comment type="similarity">
    <text evidence="2 10 11">Belongs to the TonB-dependent receptor family.</text>
</comment>
<evidence type="ECO:0000256" key="8">
    <source>
        <dbReference type="ARBA" id="ARBA00023170"/>
    </source>
</evidence>
<evidence type="ECO:0000259" key="13">
    <source>
        <dbReference type="Pfam" id="PF00593"/>
    </source>
</evidence>
<keyword evidence="9 10" id="KW-0998">Cell outer membrane</keyword>
<dbReference type="InterPro" id="IPR036942">
    <property type="entry name" value="Beta-barrel_TonB_sf"/>
</dbReference>
<dbReference type="Pfam" id="PF00593">
    <property type="entry name" value="TonB_dep_Rec_b-barrel"/>
    <property type="match status" value="1"/>
</dbReference>
<evidence type="ECO:0000256" key="1">
    <source>
        <dbReference type="ARBA" id="ARBA00004571"/>
    </source>
</evidence>
<keyword evidence="6 11" id="KW-0798">TonB box</keyword>
<dbReference type="Pfam" id="PF07715">
    <property type="entry name" value="Plug"/>
    <property type="match status" value="1"/>
</dbReference>